<evidence type="ECO:0000256" key="2">
    <source>
        <dbReference type="ARBA" id="ARBA00022692"/>
    </source>
</evidence>
<dbReference type="AlphaFoldDB" id="A3INJ1"/>
<gene>
    <name evidence="6" type="ORF">CY0110_29479</name>
</gene>
<reference evidence="6 7" key="1">
    <citation type="submission" date="2007-03" db="EMBL/GenBank/DDBJ databases">
        <authorList>
            <person name="Stal L."/>
            <person name="Ferriera S."/>
            <person name="Johnson J."/>
            <person name="Kravitz S."/>
            <person name="Beeson K."/>
            <person name="Sutton G."/>
            <person name="Rogers Y.-H."/>
            <person name="Friedman R."/>
            <person name="Frazier M."/>
            <person name="Venter J.C."/>
        </authorList>
    </citation>
    <scope>NUCLEOTIDE SEQUENCE [LARGE SCALE GENOMIC DNA]</scope>
    <source>
        <strain evidence="6 7">CCY0110</strain>
    </source>
</reference>
<keyword evidence="4 5" id="KW-0472">Membrane</keyword>
<feature type="transmembrane region" description="Helical" evidence="5">
    <location>
        <begin position="12"/>
        <end position="29"/>
    </location>
</feature>
<evidence type="ECO:0000256" key="3">
    <source>
        <dbReference type="ARBA" id="ARBA00022989"/>
    </source>
</evidence>
<evidence type="ECO:0000256" key="4">
    <source>
        <dbReference type="ARBA" id="ARBA00023136"/>
    </source>
</evidence>
<dbReference type="Proteomes" id="UP000003781">
    <property type="component" value="Unassembled WGS sequence"/>
</dbReference>
<dbReference type="eggNOG" id="COG0705">
    <property type="taxonomic scope" value="Bacteria"/>
</dbReference>
<keyword evidence="2 5" id="KW-0812">Transmembrane</keyword>
<name>A3INJ1_9CHRO</name>
<evidence type="ECO:0000313" key="7">
    <source>
        <dbReference type="Proteomes" id="UP000003781"/>
    </source>
</evidence>
<evidence type="ECO:0000256" key="1">
    <source>
        <dbReference type="ARBA" id="ARBA00004141"/>
    </source>
</evidence>
<keyword evidence="7" id="KW-1185">Reference proteome</keyword>
<comment type="subcellular location">
    <subcellularLocation>
        <location evidence="1">Membrane</location>
        <topology evidence="1">Multi-pass membrane protein</topology>
    </subcellularLocation>
</comment>
<accession>A3INJ1</accession>
<evidence type="ECO:0000256" key="5">
    <source>
        <dbReference type="SAM" id="Phobius"/>
    </source>
</evidence>
<sequence length="71" mass="8221">MVPLNDNNPTQRTAYVTYGLIIVNILVFFKEISLNSEELSQFFQYYAIVPKQLTAGFSGVDFYHPIPEWMT</sequence>
<keyword evidence="3 5" id="KW-1133">Transmembrane helix</keyword>
<evidence type="ECO:0000313" key="6">
    <source>
        <dbReference type="EMBL" id="EAZ91889.1"/>
    </source>
</evidence>
<proteinExistence type="predicted"/>
<protein>
    <submittedName>
        <fullName evidence="6">Peptidase, S54 (Rhomboid) family protein</fullName>
    </submittedName>
</protein>
<dbReference type="EMBL" id="AAXW01000010">
    <property type="protein sequence ID" value="EAZ91889.1"/>
    <property type="molecule type" value="Genomic_DNA"/>
</dbReference>
<dbReference type="InterPro" id="IPR035952">
    <property type="entry name" value="Rhomboid-like_sf"/>
</dbReference>
<comment type="caution">
    <text evidence="6">The sequence shown here is derived from an EMBL/GenBank/DDBJ whole genome shotgun (WGS) entry which is preliminary data.</text>
</comment>
<dbReference type="SUPFAM" id="SSF144091">
    <property type="entry name" value="Rhomboid-like"/>
    <property type="match status" value="1"/>
</dbReference>
<organism evidence="6 7">
    <name type="scientific">Crocosphaera chwakensis CCY0110</name>
    <dbReference type="NCBI Taxonomy" id="391612"/>
    <lineage>
        <taxon>Bacteria</taxon>
        <taxon>Bacillati</taxon>
        <taxon>Cyanobacteriota</taxon>
        <taxon>Cyanophyceae</taxon>
        <taxon>Oscillatoriophycideae</taxon>
        <taxon>Chroococcales</taxon>
        <taxon>Aphanothecaceae</taxon>
        <taxon>Crocosphaera</taxon>
        <taxon>Crocosphaera chwakensis</taxon>
    </lineage>
</organism>
<dbReference type="GO" id="GO:0016020">
    <property type="term" value="C:membrane"/>
    <property type="evidence" value="ECO:0007669"/>
    <property type="project" value="UniProtKB-SubCell"/>
</dbReference>